<dbReference type="RefSeq" id="WP_005867032.1">
    <property type="nucleotide sequence ID" value="NZ_AKFS01000002.1"/>
</dbReference>
<dbReference type="InterPro" id="IPR004570">
    <property type="entry name" value="Phosphatidylglycerol_P_synth"/>
</dbReference>
<comment type="subcellular location">
    <subcellularLocation>
        <location evidence="1">Membrane</location>
        <topology evidence="1">Multi-pass membrane protein</topology>
    </subcellularLocation>
</comment>
<accession>J0NW92</accession>
<evidence type="ECO:0000256" key="7">
    <source>
        <dbReference type="ARBA" id="ARBA00023098"/>
    </source>
</evidence>
<evidence type="ECO:0000256" key="5">
    <source>
        <dbReference type="ARBA" id="ARBA00022692"/>
    </source>
</evidence>
<organism evidence="15 16">
    <name type="scientific">Schaalia georgiae F0490</name>
    <dbReference type="NCBI Taxonomy" id="1125717"/>
    <lineage>
        <taxon>Bacteria</taxon>
        <taxon>Bacillati</taxon>
        <taxon>Actinomycetota</taxon>
        <taxon>Actinomycetes</taxon>
        <taxon>Actinomycetales</taxon>
        <taxon>Actinomycetaceae</taxon>
        <taxon>Schaalia</taxon>
    </lineage>
</organism>
<dbReference type="OrthoDB" id="9796672at2"/>
<dbReference type="InterPro" id="IPR048254">
    <property type="entry name" value="CDP_ALCOHOL_P_TRANSF_CS"/>
</dbReference>
<keyword evidence="6 14" id="KW-1133">Transmembrane helix</keyword>
<evidence type="ECO:0000313" key="16">
    <source>
        <dbReference type="Proteomes" id="UP000004578"/>
    </source>
</evidence>
<comment type="caution">
    <text evidence="15">The sequence shown here is derived from an EMBL/GenBank/DDBJ whole genome shotgun (WGS) entry which is preliminary data.</text>
</comment>
<dbReference type="Gene3D" id="1.20.120.1760">
    <property type="match status" value="1"/>
</dbReference>
<keyword evidence="3" id="KW-0444">Lipid biosynthesis</keyword>
<proteinExistence type="inferred from homology"/>
<comment type="similarity">
    <text evidence="2 12">Belongs to the CDP-alcohol phosphatidyltransferase class-I family.</text>
</comment>
<dbReference type="PROSITE" id="PS00379">
    <property type="entry name" value="CDP_ALCOHOL_P_TRANSF"/>
    <property type="match status" value="1"/>
</dbReference>
<dbReference type="NCBIfam" id="TIGR00560">
    <property type="entry name" value="pgsA"/>
    <property type="match status" value="1"/>
</dbReference>
<keyword evidence="5 14" id="KW-0812">Transmembrane</keyword>
<dbReference type="Proteomes" id="UP000004578">
    <property type="component" value="Unassembled WGS sequence"/>
</dbReference>
<evidence type="ECO:0000256" key="6">
    <source>
        <dbReference type="ARBA" id="ARBA00022989"/>
    </source>
</evidence>
<evidence type="ECO:0000256" key="1">
    <source>
        <dbReference type="ARBA" id="ARBA00004141"/>
    </source>
</evidence>
<feature type="transmembrane region" description="Helical" evidence="14">
    <location>
        <begin position="172"/>
        <end position="195"/>
    </location>
</feature>
<feature type="compositionally biased region" description="Acidic residues" evidence="13">
    <location>
        <begin position="221"/>
        <end position="233"/>
    </location>
</feature>
<dbReference type="InterPro" id="IPR043130">
    <property type="entry name" value="CDP-OH_PTrfase_TM_dom"/>
</dbReference>
<keyword evidence="10" id="KW-1208">Phospholipid metabolism</keyword>
<dbReference type="PATRIC" id="fig|1125717.3.peg.14"/>
<protein>
    <recommendedName>
        <fullName evidence="11">CDP-diacylglycerol--glycerol-3-phosphate 3-phosphatidyltransferase</fullName>
        <ecNumber evidence="11">2.7.8.5</ecNumber>
    </recommendedName>
</protein>
<evidence type="ECO:0000256" key="8">
    <source>
        <dbReference type="ARBA" id="ARBA00023136"/>
    </source>
</evidence>
<evidence type="ECO:0000313" key="15">
    <source>
        <dbReference type="EMBL" id="EJF51744.1"/>
    </source>
</evidence>
<evidence type="ECO:0000256" key="13">
    <source>
        <dbReference type="SAM" id="MobiDB-lite"/>
    </source>
</evidence>
<feature type="transmembrane region" description="Helical" evidence="14">
    <location>
        <begin position="86"/>
        <end position="111"/>
    </location>
</feature>
<dbReference type="AlphaFoldDB" id="J0NW92"/>
<dbReference type="UniPathway" id="UPA00085"/>
<keyword evidence="9" id="KW-0594">Phospholipid biosynthesis</keyword>
<dbReference type="PANTHER" id="PTHR14269">
    <property type="entry name" value="CDP-DIACYLGLYCEROL--GLYCEROL-3-PHOSPHATE 3-PHOSPHATIDYLTRANSFERASE-RELATED"/>
    <property type="match status" value="1"/>
</dbReference>
<dbReference type="GO" id="GO:0046474">
    <property type="term" value="P:glycerophospholipid biosynthetic process"/>
    <property type="evidence" value="ECO:0007669"/>
    <property type="project" value="TreeGrafter"/>
</dbReference>
<gene>
    <name evidence="15" type="primary">pgsA</name>
    <name evidence="15" type="ORF">HMPREF1317_0689</name>
</gene>
<feature type="region of interest" description="Disordered" evidence="13">
    <location>
        <begin position="206"/>
        <end position="249"/>
    </location>
</feature>
<evidence type="ECO:0000256" key="14">
    <source>
        <dbReference type="SAM" id="Phobius"/>
    </source>
</evidence>
<dbReference type="GO" id="GO:0008444">
    <property type="term" value="F:CDP-diacylglycerol-glycerol-3-phosphate 3-phosphatidyltransferase activity"/>
    <property type="evidence" value="ECO:0007669"/>
    <property type="project" value="UniProtKB-UniRule"/>
</dbReference>
<evidence type="ECO:0000256" key="9">
    <source>
        <dbReference type="ARBA" id="ARBA00023209"/>
    </source>
</evidence>
<dbReference type="GO" id="GO:0016020">
    <property type="term" value="C:membrane"/>
    <property type="evidence" value="ECO:0007669"/>
    <property type="project" value="UniProtKB-SubCell"/>
</dbReference>
<reference evidence="15 16" key="1">
    <citation type="submission" date="2012-05" db="EMBL/GenBank/DDBJ databases">
        <authorList>
            <person name="Harkins D.M."/>
            <person name="Madupu R."/>
            <person name="Durkin A.S."/>
            <person name="Torralba M."/>
            <person name="Methe B."/>
            <person name="Sutton G.G."/>
            <person name="Nelson K.E."/>
        </authorList>
    </citation>
    <scope>NUCLEOTIDE SEQUENCE [LARGE SCALE GENOMIC DNA]</scope>
    <source>
        <strain evidence="15 16">F0490</strain>
    </source>
</reference>
<evidence type="ECO:0000256" key="10">
    <source>
        <dbReference type="ARBA" id="ARBA00023264"/>
    </source>
</evidence>
<evidence type="ECO:0000256" key="4">
    <source>
        <dbReference type="ARBA" id="ARBA00022679"/>
    </source>
</evidence>
<evidence type="ECO:0000256" key="12">
    <source>
        <dbReference type="RuleBase" id="RU003750"/>
    </source>
</evidence>
<dbReference type="EC" id="2.7.8.5" evidence="11"/>
<evidence type="ECO:0000256" key="2">
    <source>
        <dbReference type="ARBA" id="ARBA00010441"/>
    </source>
</evidence>
<evidence type="ECO:0000256" key="11">
    <source>
        <dbReference type="NCBIfam" id="TIGR00560"/>
    </source>
</evidence>
<feature type="transmembrane region" description="Helical" evidence="14">
    <location>
        <begin position="20"/>
        <end position="38"/>
    </location>
</feature>
<dbReference type="PANTHER" id="PTHR14269:SF62">
    <property type="entry name" value="CDP-DIACYLGLYCEROL--GLYCEROL-3-PHOSPHATE 3-PHOSPHATIDYLTRANSFERASE 1, CHLOROPLASTIC"/>
    <property type="match status" value="1"/>
</dbReference>
<keyword evidence="16" id="KW-1185">Reference proteome</keyword>
<sequence>MNDNVSRVQTRRISNLNVANALTVTRIVLVPVFIYLALRPSYLERLLAFVVFAIAAITDKFDGHLARSWGLITDFGRIVDPIADKALTLSAFALLSWQAVLPWWVTIVIAVRELGITWLRAAFLRRGVVVAAAYVGKVKTLLQILALGTLLIPWDYLPVLDPAYTWLAEALVSLGLALTGAALAVTVYSGITYIVDGMRISKELDAQADDEDQAHSNGEGACDEDDCPSEQDTDGPSQQRVARGAASQD</sequence>
<keyword evidence="7" id="KW-0443">Lipid metabolism</keyword>
<keyword evidence="8 14" id="KW-0472">Membrane</keyword>
<dbReference type="EMBL" id="AKFS01000002">
    <property type="protein sequence ID" value="EJF51744.1"/>
    <property type="molecule type" value="Genomic_DNA"/>
</dbReference>
<dbReference type="Pfam" id="PF01066">
    <property type="entry name" value="CDP-OH_P_transf"/>
    <property type="match status" value="1"/>
</dbReference>
<feature type="transmembrane region" description="Helical" evidence="14">
    <location>
        <begin position="123"/>
        <end position="152"/>
    </location>
</feature>
<keyword evidence="4 12" id="KW-0808">Transferase</keyword>
<name>J0NW92_9ACTO</name>
<dbReference type="InterPro" id="IPR000462">
    <property type="entry name" value="CDP-OH_P_trans"/>
</dbReference>
<dbReference type="InterPro" id="IPR050324">
    <property type="entry name" value="CDP-alcohol_PTase-I"/>
</dbReference>
<evidence type="ECO:0000256" key="3">
    <source>
        <dbReference type="ARBA" id="ARBA00022516"/>
    </source>
</evidence>